<keyword evidence="1" id="KW-0347">Helicase</keyword>
<protein>
    <recommendedName>
        <fullName evidence="1">ATP-dependent DNA helicase</fullName>
        <ecNumber evidence="1">5.6.2.3</ecNumber>
    </recommendedName>
</protein>
<sequence length="251" mass="28409">MERRWNDIVGRIPNENPFAELYHNPNADLNDDLRVALFDKLGSTAKKKDNILPYPEFYGLMRKSNEEQREILFHIIHHLIPNNEPIQKPLLIYLTGAAGSGKTFVIKALMEIYNRFSATDGIFNAYIACASTGKAATAIGGTTVHNALSISLSRLLPLTIEIAFQYRALFEFIKVIIDEVSMVSAELLEQINERLKQFTALFTKAFGGLDVILIEDLRQLPPVKATPIFKQIKKKLVNQFGENFINSNSRR</sequence>
<dbReference type="InterPro" id="IPR051055">
    <property type="entry name" value="PIF1_helicase"/>
</dbReference>
<dbReference type="GO" id="GO:0006310">
    <property type="term" value="P:DNA recombination"/>
    <property type="evidence" value="ECO:0007669"/>
    <property type="project" value="UniProtKB-KW"/>
</dbReference>
<dbReference type="Pfam" id="PF05970">
    <property type="entry name" value="PIF1"/>
    <property type="match status" value="1"/>
</dbReference>
<evidence type="ECO:0000313" key="3">
    <source>
        <dbReference type="EMBL" id="CAG5035755.1"/>
    </source>
</evidence>
<keyword evidence="1" id="KW-0547">Nucleotide-binding</keyword>
<dbReference type="AlphaFoldDB" id="A0A8S3XWF2"/>
<dbReference type="OrthoDB" id="6141723at2759"/>
<comment type="cofactor">
    <cofactor evidence="1">
        <name>Mg(2+)</name>
        <dbReference type="ChEBI" id="CHEBI:18420"/>
    </cofactor>
</comment>
<keyword evidence="1" id="KW-0233">DNA recombination</keyword>
<feature type="domain" description="DNA helicase Pif1-like DEAD-box helicase" evidence="2">
    <location>
        <begin position="65"/>
        <end position="231"/>
    </location>
</feature>
<dbReference type="PANTHER" id="PTHR47642">
    <property type="entry name" value="ATP-DEPENDENT DNA HELICASE"/>
    <property type="match status" value="1"/>
</dbReference>
<evidence type="ECO:0000313" key="4">
    <source>
        <dbReference type="Proteomes" id="UP000691718"/>
    </source>
</evidence>
<dbReference type="Proteomes" id="UP000691718">
    <property type="component" value="Unassembled WGS sequence"/>
</dbReference>
<dbReference type="GO" id="GO:0000723">
    <property type="term" value="P:telomere maintenance"/>
    <property type="evidence" value="ECO:0007669"/>
    <property type="project" value="InterPro"/>
</dbReference>
<dbReference type="EMBL" id="CAJQZP010001278">
    <property type="protein sequence ID" value="CAG5035755.1"/>
    <property type="molecule type" value="Genomic_DNA"/>
</dbReference>
<dbReference type="InterPro" id="IPR010285">
    <property type="entry name" value="DNA_helicase_pif1-like_DEAD"/>
</dbReference>
<keyword evidence="1" id="KW-0067">ATP-binding</keyword>
<name>A0A8S3XWF2_PARAO</name>
<organism evidence="3 4">
    <name type="scientific">Parnassius apollo</name>
    <name type="common">Apollo butterfly</name>
    <name type="synonym">Papilio apollo</name>
    <dbReference type="NCBI Taxonomy" id="110799"/>
    <lineage>
        <taxon>Eukaryota</taxon>
        <taxon>Metazoa</taxon>
        <taxon>Ecdysozoa</taxon>
        <taxon>Arthropoda</taxon>
        <taxon>Hexapoda</taxon>
        <taxon>Insecta</taxon>
        <taxon>Pterygota</taxon>
        <taxon>Neoptera</taxon>
        <taxon>Endopterygota</taxon>
        <taxon>Lepidoptera</taxon>
        <taxon>Glossata</taxon>
        <taxon>Ditrysia</taxon>
        <taxon>Papilionoidea</taxon>
        <taxon>Papilionidae</taxon>
        <taxon>Parnassiinae</taxon>
        <taxon>Parnassini</taxon>
        <taxon>Parnassius</taxon>
        <taxon>Parnassius</taxon>
    </lineage>
</organism>
<accession>A0A8S3XWF2</accession>
<keyword evidence="4" id="KW-1185">Reference proteome</keyword>
<keyword evidence="1" id="KW-0227">DNA damage</keyword>
<comment type="similarity">
    <text evidence="1">Belongs to the helicase family.</text>
</comment>
<dbReference type="PANTHER" id="PTHR47642:SF5">
    <property type="entry name" value="ATP-DEPENDENT DNA HELICASE"/>
    <property type="match status" value="1"/>
</dbReference>
<evidence type="ECO:0000259" key="2">
    <source>
        <dbReference type="Pfam" id="PF05970"/>
    </source>
</evidence>
<dbReference type="GO" id="GO:0005524">
    <property type="term" value="F:ATP binding"/>
    <property type="evidence" value="ECO:0007669"/>
    <property type="project" value="UniProtKB-KW"/>
</dbReference>
<keyword evidence="1" id="KW-0234">DNA repair</keyword>
<evidence type="ECO:0000256" key="1">
    <source>
        <dbReference type="RuleBase" id="RU363044"/>
    </source>
</evidence>
<reference evidence="3" key="1">
    <citation type="submission" date="2021-04" db="EMBL/GenBank/DDBJ databases">
        <authorList>
            <person name="Tunstrom K."/>
        </authorList>
    </citation>
    <scope>NUCLEOTIDE SEQUENCE</scope>
</reference>
<gene>
    <name evidence="3" type="ORF">PAPOLLO_LOCUS20641</name>
</gene>
<dbReference type="GO" id="GO:0006281">
    <property type="term" value="P:DNA repair"/>
    <property type="evidence" value="ECO:0007669"/>
    <property type="project" value="UniProtKB-KW"/>
</dbReference>
<comment type="catalytic activity">
    <reaction evidence="1">
        <text>ATP + H2O = ADP + phosphate + H(+)</text>
        <dbReference type="Rhea" id="RHEA:13065"/>
        <dbReference type="ChEBI" id="CHEBI:15377"/>
        <dbReference type="ChEBI" id="CHEBI:15378"/>
        <dbReference type="ChEBI" id="CHEBI:30616"/>
        <dbReference type="ChEBI" id="CHEBI:43474"/>
        <dbReference type="ChEBI" id="CHEBI:456216"/>
        <dbReference type="EC" id="5.6.2.3"/>
    </reaction>
</comment>
<keyword evidence="1" id="KW-0378">Hydrolase</keyword>
<dbReference type="GO" id="GO:0016787">
    <property type="term" value="F:hydrolase activity"/>
    <property type="evidence" value="ECO:0007669"/>
    <property type="project" value="UniProtKB-KW"/>
</dbReference>
<proteinExistence type="inferred from homology"/>
<dbReference type="GO" id="GO:0043139">
    <property type="term" value="F:5'-3' DNA helicase activity"/>
    <property type="evidence" value="ECO:0007669"/>
    <property type="project" value="UniProtKB-EC"/>
</dbReference>
<comment type="caution">
    <text evidence="3">The sequence shown here is derived from an EMBL/GenBank/DDBJ whole genome shotgun (WGS) entry which is preliminary data.</text>
</comment>
<dbReference type="EC" id="5.6.2.3" evidence="1"/>